<evidence type="ECO:0000313" key="3">
    <source>
        <dbReference type="Proteomes" id="UP000001225"/>
    </source>
</evidence>
<feature type="domain" description="LysM" evidence="1">
    <location>
        <begin position="62"/>
        <end position="106"/>
    </location>
</feature>
<dbReference type="STRING" id="94624.Bpet0300"/>
<dbReference type="PANTHER" id="PTHR21666:SF270">
    <property type="entry name" value="MUREIN HYDROLASE ACTIVATOR ENVC"/>
    <property type="match status" value="1"/>
</dbReference>
<evidence type="ECO:0000313" key="2">
    <source>
        <dbReference type="EMBL" id="CAP40632.1"/>
    </source>
</evidence>
<dbReference type="PANTHER" id="PTHR21666">
    <property type="entry name" value="PEPTIDASE-RELATED"/>
    <property type="match status" value="1"/>
</dbReference>
<dbReference type="InterPro" id="IPR050570">
    <property type="entry name" value="Cell_wall_metabolism_enzyme"/>
</dbReference>
<gene>
    <name evidence="2" type="ordered locus">Bpet0300</name>
</gene>
<keyword evidence="3" id="KW-1185">Reference proteome</keyword>
<dbReference type="InterPro" id="IPR016047">
    <property type="entry name" value="M23ase_b-sheet_dom"/>
</dbReference>
<reference evidence="2 3" key="1">
    <citation type="journal article" date="2008" name="BMC Genomics">
        <title>The missing link: Bordetella petrii is endowed with both the metabolic versatility of environmental bacteria and virulence traits of pathogenic Bordetellae.</title>
        <authorList>
            <person name="Gross R."/>
            <person name="Guzman C.A."/>
            <person name="Sebaihia M."/>
            <person name="Martins Dos Santos V.A."/>
            <person name="Pieper D.H."/>
            <person name="Koebnik R."/>
            <person name="Lechner M."/>
            <person name="Bartels D."/>
            <person name="Buhrmester J."/>
            <person name="Choudhuri J.V."/>
            <person name="Ebensen T."/>
            <person name="Gaigalat L."/>
            <person name="Herrmann S."/>
            <person name="Khachane A.N."/>
            <person name="Larisch C."/>
            <person name="Link S."/>
            <person name="Linke B."/>
            <person name="Meyer F."/>
            <person name="Mormann S."/>
            <person name="Nakunst D."/>
            <person name="Rueckert C."/>
            <person name="Schneiker-Bekel S."/>
            <person name="Schulze K."/>
            <person name="Vorhoelter F.J."/>
            <person name="Yevsa T."/>
            <person name="Engle J.T."/>
            <person name="Goldman W.E."/>
            <person name="Puehler A."/>
            <person name="Goebel U.B."/>
            <person name="Goesmann A."/>
            <person name="Bloecker H."/>
            <person name="Kaiser O."/>
            <person name="Martinez-Arias R."/>
        </authorList>
    </citation>
    <scope>NUCLEOTIDE SEQUENCE [LARGE SCALE GENOMIC DNA]</scope>
    <source>
        <strain evidence="3">ATCC BAA-461 / DSM 12804 / CCUG 43448 / CIP 107267 / Se-1111R</strain>
    </source>
</reference>
<dbReference type="GO" id="GO:0004222">
    <property type="term" value="F:metalloendopeptidase activity"/>
    <property type="evidence" value="ECO:0007669"/>
    <property type="project" value="TreeGrafter"/>
</dbReference>
<dbReference type="eggNOG" id="COG4942">
    <property type="taxonomic scope" value="Bacteria"/>
</dbReference>
<dbReference type="PROSITE" id="PS51782">
    <property type="entry name" value="LYSM"/>
    <property type="match status" value="1"/>
</dbReference>
<organism evidence="2 3">
    <name type="scientific">Bordetella petrii (strain ATCC BAA-461 / DSM 12804 / CCUG 43448 / CIP 107267 / Se-1111R)</name>
    <dbReference type="NCBI Taxonomy" id="340100"/>
    <lineage>
        <taxon>Bacteria</taxon>
        <taxon>Pseudomonadati</taxon>
        <taxon>Pseudomonadota</taxon>
        <taxon>Betaproteobacteria</taxon>
        <taxon>Burkholderiales</taxon>
        <taxon>Alcaligenaceae</taxon>
        <taxon>Bordetella</taxon>
    </lineage>
</organism>
<accession>A9HXZ0</accession>
<dbReference type="Pfam" id="PF01476">
    <property type="entry name" value="LysM"/>
    <property type="match status" value="1"/>
</dbReference>
<proteinExistence type="predicted"/>
<dbReference type="SUPFAM" id="SSF51261">
    <property type="entry name" value="Duplicated hybrid motif"/>
    <property type="match status" value="1"/>
</dbReference>
<dbReference type="InterPro" id="IPR011055">
    <property type="entry name" value="Dup_hybrid_motif"/>
</dbReference>
<dbReference type="Gene3D" id="2.70.70.10">
    <property type="entry name" value="Glucose Permease (Domain IIA)"/>
    <property type="match status" value="1"/>
</dbReference>
<name>A9HXZ0_BORPD</name>
<dbReference type="Proteomes" id="UP000001225">
    <property type="component" value="Chromosome"/>
</dbReference>
<dbReference type="Gene3D" id="3.10.350.10">
    <property type="entry name" value="LysM domain"/>
    <property type="match status" value="1"/>
</dbReference>
<dbReference type="Pfam" id="PF01551">
    <property type="entry name" value="Peptidase_M23"/>
    <property type="match status" value="1"/>
</dbReference>
<dbReference type="eggNOG" id="COG1388">
    <property type="taxonomic scope" value="Bacteria"/>
</dbReference>
<dbReference type="InterPro" id="IPR036779">
    <property type="entry name" value="LysM_dom_sf"/>
</dbReference>
<dbReference type="InterPro" id="IPR018392">
    <property type="entry name" value="LysM"/>
</dbReference>
<dbReference type="EMBL" id="AM902716">
    <property type="protein sequence ID" value="CAP40632.1"/>
    <property type="molecule type" value="Genomic_DNA"/>
</dbReference>
<dbReference type="SMART" id="SM00257">
    <property type="entry name" value="LysM"/>
    <property type="match status" value="1"/>
</dbReference>
<dbReference type="AlphaFoldDB" id="A9HXZ0"/>
<sequence length="254" mass="26664">MFPVLVIYAHTLSVPVISTLSVSPAAPRRPRAAAAWRHAGAALCAGLLMLLAACSSTKVGPGYYRVQSGDTLSKIAREHNTSVAELMRLNNLSNPNRISKGQMLRVSAKGRAAAASSASSPPPSAAASAAAVRGIKLVWPADGTITHRYNGNSSKGITIVNKTGTPVRAAAAGSVVYAGNRLRGYGNLVIVQHAGDFLSIYAHNNRMLVKEGQKVSQGQQIAEMGNTDRSGPALYFELRYRGKPVNPAGALPPR</sequence>
<dbReference type="CDD" id="cd00118">
    <property type="entry name" value="LysM"/>
    <property type="match status" value="1"/>
</dbReference>
<protein>
    <recommendedName>
        <fullName evidence="1">LysM domain-containing protein</fullName>
    </recommendedName>
</protein>
<evidence type="ECO:0000259" key="1">
    <source>
        <dbReference type="PROSITE" id="PS51782"/>
    </source>
</evidence>
<dbReference type="KEGG" id="bpt:Bpet0300"/>
<dbReference type="CDD" id="cd12797">
    <property type="entry name" value="M23_peptidase"/>
    <property type="match status" value="1"/>
</dbReference>